<dbReference type="InterPro" id="IPR008972">
    <property type="entry name" value="Cupredoxin"/>
</dbReference>
<reference evidence="5" key="1">
    <citation type="journal article" date="2019" name="Int. J. Syst. Evol. Microbiol.">
        <title>The Global Catalogue of Microorganisms (GCM) 10K type strain sequencing project: providing services to taxonomists for standard genome sequencing and annotation.</title>
        <authorList>
            <consortium name="The Broad Institute Genomics Platform"/>
            <consortium name="The Broad Institute Genome Sequencing Center for Infectious Disease"/>
            <person name="Wu L."/>
            <person name="Ma J."/>
        </authorList>
    </citation>
    <scope>NUCLEOTIDE SEQUENCE [LARGE SCALE GENOMIC DNA]</scope>
    <source>
        <strain evidence="5">KCTC 23701</strain>
    </source>
</reference>
<evidence type="ECO:0000259" key="3">
    <source>
        <dbReference type="Pfam" id="PF13473"/>
    </source>
</evidence>
<name>A0ABQ3GZ89_9NEIS</name>
<comment type="caution">
    <text evidence="4">The sequence shown here is derived from an EMBL/GenBank/DDBJ whole genome shotgun (WGS) entry which is preliminary data.</text>
</comment>
<gene>
    <name evidence="4" type="ORF">GCM10007350_18440</name>
</gene>
<accession>A0ABQ3GZ89</accession>
<keyword evidence="2" id="KW-0732">Signal</keyword>
<organism evidence="4 5">
    <name type="scientific">Jeongeupia chitinilytica</name>
    <dbReference type="NCBI Taxonomy" id="1041641"/>
    <lineage>
        <taxon>Bacteria</taxon>
        <taxon>Pseudomonadati</taxon>
        <taxon>Pseudomonadota</taxon>
        <taxon>Betaproteobacteria</taxon>
        <taxon>Neisseriales</taxon>
        <taxon>Chitinibacteraceae</taxon>
        <taxon>Jeongeupia</taxon>
    </lineage>
</organism>
<evidence type="ECO:0000256" key="2">
    <source>
        <dbReference type="SAM" id="SignalP"/>
    </source>
</evidence>
<dbReference type="EMBL" id="BMYO01000004">
    <property type="protein sequence ID" value="GHD62455.1"/>
    <property type="molecule type" value="Genomic_DNA"/>
</dbReference>
<feature type="signal peptide" evidence="2">
    <location>
        <begin position="1"/>
        <end position="19"/>
    </location>
</feature>
<feature type="chain" id="PRO_5046418261" description="EfeO-type cupredoxin-like domain-containing protein" evidence="2">
    <location>
        <begin position="20"/>
        <end position="107"/>
    </location>
</feature>
<dbReference type="RefSeq" id="WP_229797511.1">
    <property type="nucleotide sequence ID" value="NZ_BMYO01000004.1"/>
</dbReference>
<dbReference type="Gene3D" id="2.60.40.420">
    <property type="entry name" value="Cupredoxins - blue copper proteins"/>
    <property type="match status" value="1"/>
</dbReference>
<sequence length="107" mass="11668">MHKFWMALAAAALMTGAHAEDLPTFKVTIKDGTISPTRFEAPAGKRFKIEITNAGKSPAEFESIQLRKEKVLGPGVTSFVVVNATSPGEYVYFDDFHPQARGTVVVK</sequence>
<keyword evidence="5" id="KW-1185">Reference proteome</keyword>
<protein>
    <recommendedName>
        <fullName evidence="3">EfeO-type cupredoxin-like domain-containing protein</fullName>
    </recommendedName>
</protein>
<dbReference type="SUPFAM" id="SSF49503">
    <property type="entry name" value="Cupredoxins"/>
    <property type="match status" value="1"/>
</dbReference>
<dbReference type="Proteomes" id="UP000604737">
    <property type="component" value="Unassembled WGS sequence"/>
</dbReference>
<evidence type="ECO:0000313" key="5">
    <source>
        <dbReference type="Proteomes" id="UP000604737"/>
    </source>
</evidence>
<comment type="subcellular location">
    <subcellularLocation>
        <location evidence="1">Cell outer membrane</location>
        <topology evidence="1">Lipid-anchor</topology>
    </subcellularLocation>
</comment>
<evidence type="ECO:0000256" key="1">
    <source>
        <dbReference type="ARBA" id="ARBA00004459"/>
    </source>
</evidence>
<dbReference type="InterPro" id="IPR028096">
    <property type="entry name" value="EfeO_Cupredoxin"/>
</dbReference>
<evidence type="ECO:0000313" key="4">
    <source>
        <dbReference type="EMBL" id="GHD62455.1"/>
    </source>
</evidence>
<feature type="domain" description="EfeO-type cupredoxin-like" evidence="3">
    <location>
        <begin position="6"/>
        <end position="106"/>
    </location>
</feature>
<proteinExistence type="predicted"/>
<dbReference type="Pfam" id="PF13473">
    <property type="entry name" value="Cupredoxin_1"/>
    <property type="match status" value="1"/>
</dbReference>